<dbReference type="Proteomes" id="UP001283361">
    <property type="component" value="Unassembled WGS sequence"/>
</dbReference>
<protein>
    <submittedName>
        <fullName evidence="2">Uncharacterized protein</fullName>
    </submittedName>
</protein>
<sequence>MGPRPLLLPASYPRLAFRHKQASKEIRSKLRTSSGRSLKASPVLFSFSSLSLKWLGQRRQKNGVLMNSVDKQGHNKHGDTIPRRAG</sequence>
<gene>
    <name evidence="2" type="ORF">RRG08_003111</name>
</gene>
<evidence type="ECO:0000256" key="1">
    <source>
        <dbReference type="SAM" id="MobiDB-lite"/>
    </source>
</evidence>
<feature type="compositionally biased region" description="Basic and acidic residues" evidence="1">
    <location>
        <begin position="71"/>
        <end position="86"/>
    </location>
</feature>
<organism evidence="2 3">
    <name type="scientific">Elysia crispata</name>
    <name type="common">lettuce slug</name>
    <dbReference type="NCBI Taxonomy" id="231223"/>
    <lineage>
        <taxon>Eukaryota</taxon>
        <taxon>Metazoa</taxon>
        <taxon>Spiralia</taxon>
        <taxon>Lophotrochozoa</taxon>
        <taxon>Mollusca</taxon>
        <taxon>Gastropoda</taxon>
        <taxon>Heterobranchia</taxon>
        <taxon>Euthyneura</taxon>
        <taxon>Panpulmonata</taxon>
        <taxon>Sacoglossa</taxon>
        <taxon>Placobranchoidea</taxon>
        <taxon>Plakobranchidae</taxon>
        <taxon>Elysia</taxon>
    </lineage>
</organism>
<keyword evidence="3" id="KW-1185">Reference proteome</keyword>
<name>A0AAE1B6Z2_9GAST</name>
<comment type="caution">
    <text evidence="2">The sequence shown here is derived from an EMBL/GenBank/DDBJ whole genome shotgun (WGS) entry which is preliminary data.</text>
</comment>
<accession>A0AAE1B6Z2</accession>
<proteinExistence type="predicted"/>
<reference evidence="2" key="1">
    <citation type="journal article" date="2023" name="G3 (Bethesda)">
        <title>A reference genome for the long-term kleptoplast-retaining sea slug Elysia crispata morphotype clarki.</title>
        <authorList>
            <person name="Eastman K.E."/>
            <person name="Pendleton A.L."/>
            <person name="Shaikh M.A."/>
            <person name="Suttiyut T."/>
            <person name="Ogas R."/>
            <person name="Tomko P."/>
            <person name="Gavelis G."/>
            <person name="Widhalm J.R."/>
            <person name="Wisecaver J.H."/>
        </authorList>
    </citation>
    <scope>NUCLEOTIDE SEQUENCE</scope>
    <source>
        <strain evidence="2">ECLA1</strain>
    </source>
</reference>
<dbReference type="AlphaFoldDB" id="A0AAE1B6Z2"/>
<feature type="region of interest" description="Disordered" evidence="1">
    <location>
        <begin position="65"/>
        <end position="86"/>
    </location>
</feature>
<evidence type="ECO:0000313" key="3">
    <source>
        <dbReference type="Proteomes" id="UP001283361"/>
    </source>
</evidence>
<dbReference type="EMBL" id="JAWDGP010000422">
    <property type="protein sequence ID" value="KAK3800705.1"/>
    <property type="molecule type" value="Genomic_DNA"/>
</dbReference>
<evidence type="ECO:0000313" key="2">
    <source>
        <dbReference type="EMBL" id="KAK3800705.1"/>
    </source>
</evidence>